<reference evidence="2 3" key="1">
    <citation type="submission" date="2021-02" db="EMBL/GenBank/DDBJ databases">
        <title>Variation within the Batrachochytrium salamandrivorans European outbreak.</title>
        <authorList>
            <person name="Kelly M."/>
            <person name="Pasmans F."/>
            <person name="Shea T.P."/>
            <person name="Munoz J.F."/>
            <person name="Carranza S."/>
            <person name="Cuomo C.A."/>
            <person name="Martel A."/>
        </authorList>
    </citation>
    <scope>NUCLEOTIDE SEQUENCE [LARGE SCALE GENOMIC DNA]</scope>
    <source>
        <strain evidence="2 3">AMFP18/2</strain>
    </source>
</reference>
<proteinExistence type="inferred from homology"/>
<accession>A0ABQ8FGD3</accession>
<comment type="similarity">
    <text evidence="1">Belongs to the actin family.</text>
</comment>
<evidence type="ECO:0000313" key="3">
    <source>
        <dbReference type="Proteomes" id="UP001648503"/>
    </source>
</evidence>
<dbReference type="Proteomes" id="UP001648503">
    <property type="component" value="Unassembled WGS sequence"/>
</dbReference>
<keyword evidence="3" id="KW-1185">Reference proteome</keyword>
<organism evidence="2 3">
    <name type="scientific">Batrachochytrium salamandrivorans</name>
    <dbReference type="NCBI Taxonomy" id="1357716"/>
    <lineage>
        <taxon>Eukaryota</taxon>
        <taxon>Fungi</taxon>
        <taxon>Fungi incertae sedis</taxon>
        <taxon>Chytridiomycota</taxon>
        <taxon>Chytridiomycota incertae sedis</taxon>
        <taxon>Chytridiomycetes</taxon>
        <taxon>Rhizophydiales</taxon>
        <taxon>Rhizophydiales incertae sedis</taxon>
        <taxon>Batrachochytrium</taxon>
    </lineage>
</organism>
<dbReference type="Gene3D" id="3.30.420.40">
    <property type="match status" value="2"/>
</dbReference>
<dbReference type="SMART" id="SM00268">
    <property type="entry name" value="ACTIN"/>
    <property type="match status" value="1"/>
</dbReference>
<dbReference type="EMBL" id="JAFCIX010000127">
    <property type="protein sequence ID" value="KAH6597845.1"/>
    <property type="molecule type" value="Genomic_DNA"/>
</dbReference>
<dbReference type="SUPFAM" id="SSF53067">
    <property type="entry name" value="Actin-like ATPase domain"/>
    <property type="match status" value="2"/>
</dbReference>
<dbReference type="InterPro" id="IPR043129">
    <property type="entry name" value="ATPase_NBD"/>
</dbReference>
<dbReference type="InterPro" id="IPR004000">
    <property type="entry name" value="Actin"/>
</dbReference>
<gene>
    <name evidence="2" type="ORF">BASA50_004189</name>
</gene>
<dbReference type="PANTHER" id="PTHR11937">
    <property type="entry name" value="ACTIN"/>
    <property type="match status" value="1"/>
</dbReference>
<name>A0ABQ8FGD3_9FUNG</name>
<sequence length="349" mass="38924">MSPYLIEHQSSARYSSFLASVLRTIFNQILLTDAKNKHVVICESLLAPLELKRTLASILFYRFIVKSISFVPSPYVALMATGQTTGLVIDCGFKETCVFPVVSGFSLIACSKSVSLAGCCVTARLRTLVRKHGHIVERESDASRDIDVDSNPIHLLDNMSDLFWETLKTTVVVAHPDRADWRSYMIVNANTNAVENQSDPRTYLSATLNSFHTIKFPTWVAHAAVDVLFEGNEEGESLQSCLLRTLLKCPIATRTDLLQNAFVCGGTFSIPGLEDRLKYEVEHLADESPEFHNVRRLASKMNYINSPFQPSQRAWVGGSLVGSVKIKTAFDVSREEFIEHGTVPDWSMI</sequence>
<dbReference type="Pfam" id="PF00022">
    <property type="entry name" value="Actin"/>
    <property type="match status" value="2"/>
</dbReference>
<comment type="caution">
    <text evidence="2">The sequence shown here is derived from an EMBL/GenBank/DDBJ whole genome shotgun (WGS) entry which is preliminary data.</text>
</comment>
<evidence type="ECO:0000313" key="2">
    <source>
        <dbReference type="EMBL" id="KAH6597845.1"/>
    </source>
</evidence>
<protein>
    <submittedName>
        <fullName evidence="2">Uncharacterized protein</fullName>
    </submittedName>
</protein>
<dbReference type="Gene3D" id="3.90.640.10">
    <property type="entry name" value="Actin, Chain A, domain 4"/>
    <property type="match status" value="1"/>
</dbReference>
<evidence type="ECO:0000256" key="1">
    <source>
        <dbReference type="RuleBase" id="RU000487"/>
    </source>
</evidence>